<protein>
    <recommendedName>
        <fullName evidence="1">25S rRNA (uridine-N(3))-methyltransferase BMT5-like domain-containing protein</fullName>
    </recommendedName>
</protein>
<evidence type="ECO:0000313" key="4">
    <source>
        <dbReference type="Proteomes" id="UP000298416"/>
    </source>
</evidence>
<dbReference type="PANTHER" id="PTHR11538">
    <property type="entry name" value="PHENYLALANYL-TRNA SYNTHETASE"/>
    <property type="match status" value="1"/>
</dbReference>
<proteinExistence type="predicted"/>
<dbReference type="InterPro" id="IPR019446">
    <property type="entry name" value="BMT5-like"/>
</dbReference>
<reference evidence="3" key="2">
    <citation type="submission" date="2020-08" db="EMBL/GenBank/DDBJ databases">
        <title>Plant Genome Project.</title>
        <authorList>
            <person name="Zhang R.-G."/>
        </authorList>
    </citation>
    <scope>NUCLEOTIDE SEQUENCE</scope>
    <source>
        <strain evidence="3">Huo1</strain>
        <tissue evidence="3">Leaf</tissue>
    </source>
</reference>
<evidence type="ECO:0000313" key="3">
    <source>
        <dbReference type="EMBL" id="KAG6407465.1"/>
    </source>
</evidence>
<dbReference type="GO" id="GO:0070042">
    <property type="term" value="F:rRNA (uridine-N3-)-methyltransferase activity"/>
    <property type="evidence" value="ECO:0007669"/>
    <property type="project" value="InterPro"/>
</dbReference>
<sequence>MDSSSLSNLEDTFASLTVLSGAIDDDDESNCEINAAHVVSAPGIRCSKEINVESCPAVEETEAKELVKKKETTPSPLGSAANIIATSLNSEAFLKEHYGKAMSNIEELRRRDGKVMHEIDATGMANHELLGQLKFDRIVFNFLHAGFFDNLSKESQLCMDSGVMPTSIATLVKPSNLGLIKDTGADVMLFLKLYYDNIGA</sequence>
<keyword evidence="4" id="KW-1185">Reference proteome</keyword>
<gene>
    <name evidence="2" type="ORF">SASPL_130374</name>
    <name evidence="3" type="ORF">SASPL_130456</name>
</gene>
<dbReference type="Pfam" id="PF10354">
    <property type="entry name" value="BMT5-like"/>
    <property type="match status" value="1"/>
</dbReference>
<comment type="caution">
    <text evidence="3">The sequence shown here is derived from an EMBL/GenBank/DDBJ whole genome shotgun (WGS) entry which is preliminary data.</text>
</comment>
<accession>A0A8X8X875</accession>
<feature type="domain" description="25S rRNA (uridine-N(3))-methyltransferase BMT5-like" evidence="1">
    <location>
        <begin position="76"/>
        <end position="149"/>
    </location>
</feature>
<dbReference type="PANTHER" id="PTHR11538:SF70">
    <property type="entry name" value="25S RRNA (URIDINE-N(3))-METHYLTRANSFERASE BMT5-LIKE DOMAIN-CONTAINING PROTEIN"/>
    <property type="match status" value="1"/>
</dbReference>
<organism evidence="3">
    <name type="scientific">Salvia splendens</name>
    <name type="common">Scarlet sage</name>
    <dbReference type="NCBI Taxonomy" id="180675"/>
    <lineage>
        <taxon>Eukaryota</taxon>
        <taxon>Viridiplantae</taxon>
        <taxon>Streptophyta</taxon>
        <taxon>Embryophyta</taxon>
        <taxon>Tracheophyta</taxon>
        <taxon>Spermatophyta</taxon>
        <taxon>Magnoliopsida</taxon>
        <taxon>eudicotyledons</taxon>
        <taxon>Gunneridae</taxon>
        <taxon>Pentapetalae</taxon>
        <taxon>asterids</taxon>
        <taxon>lamiids</taxon>
        <taxon>Lamiales</taxon>
        <taxon>Lamiaceae</taxon>
        <taxon>Nepetoideae</taxon>
        <taxon>Mentheae</taxon>
        <taxon>Salviinae</taxon>
        <taxon>Salvia</taxon>
        <taxon>Salvia subgen. Calosphace</taxon>
        <taxon>core Calosphace</taxon>
    </lineage>
</organism>
<dbReference type="Proteomes" id="UP000298416">
    <property type="component" value="Unassembled WGS sequence"/>
</dbReference>
<dbReference type="AlphaFoldDB" id="A0A8X8X875"/>
<evidence type="ECO:0000313" key="2">
    <source>
        <dbReference type="EMBL" id="KAG6407385.1"/>
    </source>
</evidence>
<dbReference type="GO" id="GO:0005737">
    <property type="term" value="C:cytoplasm"/>
    <property type="evidence" value="ECO:0007669"/>
    <property type="project" value="TreeGrafter"/>
</dbReference>
<evidence type="ECO:0000259" key="1">
    <source>
        <dbReference type="Pfam" id="PF10354"/>
    </source>
</evidence>
<dbReference type="GO" id="GO:0070475">
    <property type="term" value="P:rRNA base methylation"/>
    <property type="evidence" value="ECO:0007669"/>
    <property type="project" value="InterPro"/>
</dbReference>
<dbReference type="EMBL" id="PNBA02000011">
    <property type="protein sequence ID" value="KAG6407385.1"/>
    <property type="molecule type" value="Genomic_DNA"/>
</dbReference>
<reference evidence="3" key="1">
    <citation type="submission" date="2018-01" db="EMBL/GenBank/DDBJ databases">
        <authorList>
            <person name="Mao J.F."/>
        </authorList>
    </citation>
    <scope>NUCLEOTIDE SEQUENCE</scope>
    <source>
        <strain evidence="3">Huo1</strain>
        <tissue evidence="3">Leaf</tissue>
    </source>
</reference>
<dbReference type="EMBL" id="PNBA02000011">
    <property type="protein sequence ID" value="KAG6407465.1"/>
    <property type="molecule type" value="Genomic_DNA"/>
</dbReference>
<name>A0A8X8X875_SALSN</name>